<protein>
    <submittedName>
        <fullName evidence="2">Uncharacterized protein</fullName>
    </submittedName>
</protein>
<evidence type="ECO:0000313" key="2">
    <source>
        <dbReference type="EMBL" id="CAF4160355.1"/>
    </source>
</evidence>
<dbReference type="AlphaFoldDB" id="A0A819Z9L1"/>
<name>A0A819Z9L1_9BILA</name>
<dbReference type="Proteomes" id="UP000663836">
    <property type="component" value="Unassembled WGS sequence"/>
</dbReference>
<comment type="caution">
    <text evidence="2">The sequence shown here is derived from an EMBL/GenBank/DDBJ whole genome shotgun (WGS) entry which is preliminary data.</text>
</comment>
<dbReference type="EMBL" id="CAJNOT010006889">
    <property type="protein sequence ID" value="CAF1497723.1"/>
    <property type="molecule type" value="Genomic_DNA"/>
</dbReference>
<proteinExistence type="predicted"/>
<dbReference type="Proteomes" id="UP000663864">
    <property type="component" value="Unassembled WGS sequence"/>
</dbReference>
<sequence length="112" mass="13438">MITQYRHHVSLHKTSLPQYSYLHMNVFPQIGSQIRSLVIDCCYSILQDELFLKHFHDKISIVFPYLEKLTLFAYQHEQLVAFLNTLHNLNYLVEIRLYSLFRIQRTNHSTLV</sequence>
<dbReference type="EMBL" id="CAJOBD010010941">
    <property type="protein sequence ID" value="CAF4160355.1"/>
    <property type="molecule type" value="Genomic_DNA"/>
</dbReference>
<gene>
    <name evidence="2" type="ORF">JBS370_LOCUS34465</name>
    <name evidence="1" type="ORF">ZHD862_LOCUS37304</name>
</gene>
<accession>A0A819Z9L1</accession>
<organism evidence="2 3">
    <name type="scientific">Rotaria sordida</name>
    <dbReference type="NCBI Taxonomy" id="392033"/>
    <lineage>
        <taxon>Eukaryota</taxon>
        <taxon>Metazoa</taxon>
        <taxon>Spiralia</taxon>
        <taxon>Gnathifera</taxon>
        <taxon>Rotifera</taxon>
        <taxon>Eurotatoria</taxon>
        <taxon>Bdelloidea</taxon>
        <taxon>Philodinida</taxon>
        <taxon>Philodinidae</taxon>
        <taxon>Rotaria</taxon>
    </lineage>
</organism>
<evidence type="ECO:0000313" key="3">
    <source>
        <dbReference type="Proteomes" id="UP000663836"/>
    </source>
</evidence>
<evidence type="ECO:0000313" key="1">
    <source>
        <dbReference type="EMBL" id="CAF1497723.1"/>
    </source>
</evidence>
<reference evidence="2" key="1">
    <citation type="submission" date="2021-02" db="EMBL/GenBank/DDBJ databases">
        <authorList>
            <person name="Nowell W R."/>
        </authorList>
    </citation>
    <scope>NUCLEOTIDE SEQUENCE</scope>
</reference>